<dbReference type="STRING" id="619300.G3AFK3"/>
<dbReference type="PANTHER" id="PTHR11129">
    <property type="entry name" value="PROTEIN FARNESYLTRANSFERASE ALPHA SUBUNIT/RAB GERANYLGERANYL TRANSFERASE ALPHA SUBUNIT"/>
    <property type="match status" value="1"/>
</dbReference>
<proteinExistence type="inferred from homology"/>
<dbReference type="OrthoDB" id="1658at2759"/>
<keyword evidence="4" id="KW-0677">Repeat</keyword>
<keyword evidence="2 6" id="KW-0637">Prenyltransferase</keyword>
<keyword evidence="8" id="KW-1185">Reference proteome</keyword>
<dbReference type="AlphaFoldDB" id="G3AFK3"/>
<evidence type="ECO:0000256" key="5">
    <source>
        <dbReference type="ARBA" id="ARBA00047658"/>
    </source>
</evidence>
<reference evidence="7 8" key="1">
    <citation type="journal article" date="2011" name="Proc. Natl. Acad. Sci. U.S.A.">
        <title>Comparative genomics of xylose-fermenting fungi for enhanced biofuel production.</title>
        <authorList>
            <person name="Wohlbach D.J."/>
            <person name="Kuo A."/>
            <person name="Sato T.K."/>
            <person name="Potts K.M."/>
            <person name="Salamov A.A."/>
            <person name="LaButti K.M."/>
            <person name="Sun H."/>
            <person name="Clum A."/>
            <person name="Pangilinan J.L."/>
            <person name="Lindquist E.A."/>
            <person name="Lucas S."/>
            <person name="Lapidus A."/>
            <person name="Jin M."/>
            <person name="Gunawan C."/>
            <person name="Balan V."/>
            <person name="Dale B.E."/>
            <person name="Jeffries T.W."/>
            <person name="Zinkel R."/>
            <person name="Barry K.W."/>
            <person name="Grigoriev I.V."/>
            <person name="Gasch A.P."/>
        </authorList>
    </citation>
    <scope>NUCLEOTIDE SEQUENCE [LARGE SCALE GENOMIC DNA]</scope>
    <source>
        <strain evidence="8">NRRL Y-27907 / 11-Y1</strain>
    </source>
</reference>
<dbReference type="OMA" id="RKFPKCY"/>
<name>G3AFK3_SPAPN</name>
<dbReference type="GO" id="GO:0004663">
    <property type="term" value="F:Rab geranylgeranyltransferase activity"/>
    <property type="evidence" value="ECO:0007669"/>
    <property type="project" value="UniProtKB-UniRule"/>
</dbReference>
<dbReference type="Pfam" id="PF01239">
    <property type="entry name" value="PPTA"/>
    <property type="match status" value="4"/>
</dbReference>
<evidence type="ECO:0000256" key="2">
    <source>
        <dbReference type="ARBA" id="ARBA00022602"/>
    </source>
</evidence>
<evidence type="ECO:0000256" key="3">
    <source>
        <dbReference type="ARBA" id="ARBA00022679"/>
    </source>
</evidence>
<dbReference type="RefSeq" id="XP_007372404.1">
    <property type="nucleotide sequence ID" value="XM_007372342.1"/>
</dbReference>
<dbReference type="Proteomes" id="UP000000709">
    <property type="component" value="Unassembled WGS sequence"/>
</dbReference>
<keyword evidence="3 6" id="KW-0808">Transferase</keyword>
<dbReference type="EC" id="2.5.1.60" evidence="6"/>
<evidence type="ECO:0000256" key="6">
    <source>
        <dbReference type="RuleBase" id="RU367120"/>
    </source>
</evidence>
<dbReference type="GO" id="GO:0005777">
    <property type="term" value="C:peroxisome"/>
    <property type="evidence" value="ECO:0007669"/>
    <property type="project" value="EnsemblFungi"/>
</dbReference>
<accession>G3AFK3</accession>
<dbReference type="InterPro" id="IPR002088">
    <property type="entry name" value="Prenyl_trans_a"/>
</dbReference>
<dbReference type="GO" id="GO:0006612">
    <property type="term" value="P:protein targeting to membrane"/>
    <property type="evidence" value="ECO:0007669"/>
    <property type="project" value="EnsemblFungi"/>
</dbReference>
<dbReference type="GO" id="GO:0005968">
    <property type="term" value="C:Rab-protein geranylgeranyltransferase complex"/>
    <property type="evidence" value="ECO:0007669"/>
    <property type="project" value="EnsemblFungi"/>
</dbReference>
<dbReference type="PANTHER" id="PTHR11129:SF2">
    <property type="entry name" value="GERANYLGERANYL TRANSFERASE TYPE-2 SUBUNIT ALPHA"/>
    <property type="match status" value="1"/>
</dbReference>
<dbReference type="GO" id="GO:0097354">
    <property type="term" value="P:prenylation"/>
    <property type="evidence" value="ECO:0007669"/>
    <property type="project" value="UniProtKB-UniRule"/>
</dbReference>
<evidence type="ECO:0000313" key="8">
    <source>
        <dbReference type="Proteomes" id="UP000000709"/>
    </source>
</evidence>
<evidence type="ECO:0000313" key="7">
    <source>
        <dbReference type="EMBL" id="EGW34992.1"/>
    </source>
</evidence>
<protein>
    <recommendedName>
        <fullName evidence="6">Geranylgeranyl transferase type-2 subunit alpha</fullName>
        <ecNumber evidence="6">2.5.1.60</ecNumber>
    </recommendedName>
    <alternativeName>
        <fullName evidence="6">Geranylgeranyl transferase type II subunit alpha</fullName>
    </alternativeName>
</protein>
<organism evidence="8">
    <name type="scientific">Spathaspora passalidarum (strain NRRL Y-27907 / 11-Y1)</name>
    <dbReference type="NCBI Taxonomy" id="619300"/>
    <lineage>
        <taxon>Eukaryota</taxon>
        <taxon>Fungi</taxon>
        <taxon>Dikarya</taxon>
        <taxon>Ascomycota</taxon>
        <taxon>Saccharomycotina</taxon>
        <taxon>Pichiomycetes</taxon>
        <taxon>Debaryomycetaceae</taxon>
        <taxon>Spathaspora</taxon>
    </lineage>
</organism>
<dbReference type="FunCoup" id="G3AFK3">
    <property type="interactions" value="94"/>
</dbReference>
<dbReference type="Gene3D" id="1.25.40.120">
    <property type="entry name" value="Protein prenylyltransferase"/>
    <property type="match status" value="1"/>
</dbReference>
<dbReference type="eggNOG" id="KOG0529">
    <property type="taxonomic scope" value="Eukaryota"/>
</dbReference>
<dbReference type="KEGG" id="spaa:SPAPADRAFT_145715"/>
<dbReference type="GeneID" id="18870698"/>
<evidence type="ECO:0000256" key="4">
    <source>
        <dbReference type="ARBA" id="ARBA00022737"/>
    </source>
</evidence>
<dbReference type="HOGENOM" id="CLU_031996_0_1_1"/>
<comment type="catalytic activity">
    <reaction evidence="5 6">
        <text>geranylgeranyl diphosphate + L-cysteinyl-[protein] = S-geranylgeranyl-L-cysteinyl-[protein] + diphosphate</text>
        <dbReference type="Rhea" id="RHEA:21240"/>
        <dbReference type="Rhea" id="RHEA-COMP:10131"/>
        <dbReference type="Rhea" id="RHEA-COMP:11537"/>
        <dbReference type="ChEBI" id="CHEBI:29950"/>
        <dbReference type="ChEBI" id="CHEBI:33019"/>
        <dbReference type="ChEBI" id="CHEBI:57533"/>
        <dbReference type="ChEBI" id="CHEBI:86021"/>
        <dbReference type="EC" id="2.5.1.60"/>
    </reaction>
</comment>
<dbReference type="PROSITE" id="PS51147">
    <property type="entry name" value="PFTA"/>
    <property type="match status" value="4"/>
</dbReference>
<dbReference type="SUPFAM" id="SSF48439">
    <property type="entry name" value="Protein prenylyltransferase"/>
    <property type="match status" value="1"/>
</dbReference>
<evidence type="ECO:0000256" key="1">
    <source>
        <dbReference type="ARBA" id="ARBA00006734"/>
    </source>
</evidence>
<dbReference type="EMBL" id="GL996499">
    <property type="protein sequence ID" value="EGW34992.1"/>
    <property type="molecule type" value="Genomic_DNA"/>
</dbReference>
<gene>
    <name evidence="7" type="ORF">SPAPADRAFT_145715</name>
</gene>
<dbReference type="GO" id="GO:0006888">
    <property type="term" value="P:endoplasmic reticulum to Golgi vesicle-mediated transport"/>
    <property type="evidence" value="ECO:0007669"/>
    <property type="project" value="EnsemblFungi"/>
</dbReference>
<comment type="similarity">
    <text evidence="1 6">Belongs to the protein prenyltransferase subunit alpha family.</text>
</comment>
<comment type="function">
    <text evidence="6">Catalyzes the transfer of a geranyl-geranyl moiety from geranyl-geranyl pyrophosphate to cysteines occuring in specific C-terminal amino acid sequences.</text>
</comment>
<dbReference type="InParanoid" id="G3AFK3"/>
<sequence length="364" mass="43680">MQHNVKRVNISAELKKLKLEKDQLKIKRYQELTAKLFDLRDNNTYTQDAFNETTTLLLMNPEFYTVWNYRREILSNIYKPVGANVDDYAQVLNDELQLVLQQLKKFPKCYWIWNHRRWCLFELVALHRVNWMYEFAVVSKLLELDQRNFHGWQYRRFIVENIEKESVAKDPSHEKVILLKIKLDEFDYTTTKVQSDFSNFSAWHNRGNLIPKIYKLVHEIEVPAEFKERVKLFDNPYDILIHELDMIKTGIYMSPEDTSIWSYYNWLLTDDFFTKAYSKEEYLKVLHNQLEVISEVNELEKEDNGQDNIWCLKSIIFTKTLINKQQRGEVLTDEIKSYLKILIKIDPLRKGKYEDQLRGVVGIV</sequence>